<evidence type="ECO:0000256" key="1">
    <source>
        <dbReference type="SAM" id="MobiDB-lite"/>
    </source>
</evidence>
<dbReference type="EMBL" id="JADGKB010000272">
    <property type="protein sequence ID" value="KAJ3250355.1"/>
    <property type="molecule type" value="Genomic_DNA"/>
</dbReference>
<dbReference type="Proteomes" id="UP001210925">
    <property type="component" value="Unassembled WGS sequence"/>
</dbReference>
<proteinExistence type="predicted"/>
<dbReference type="AlphaFoldDB" id="A0AAD5UC09"/>
<name>A0AAD5UC09_9FUNG</name>
<gene>
    <name evidence="2" type="ORF">HK103_003627</name>
</gene>
<comment type="caution">
    <text evidence="2">The sequence shown here is derived from an EMBL/GenBank/DDBJ whole genome shotgun (WGS) entry which is preliminary data.</text>
</comment>
<evidence type="ECO:0000313" key="3">
    <source>
        <dbReference type="Proteomes" id="UP001210925"/>
    </source>
</evidence>
<sequence length="495" mass="55867">MPPNLDTLPPWLVVLLKYSRPLFAKSALTCYRNNMNSKLNEVEFLELVVSHVATKMRVWKSKKAIGFNHGQVCILLSAHRIEEVKERGKLPAGEKRSVIIEEHYANLDEESNVSFDLAKEKHYRAKSMESEEATSAISDESMKVTLEANTMEKRISPGIRSYEQKGVDQEKETQDVSTSTTGSTTSSNLIVSLIKTSTSDNWSPTMKYLGPNQDLLLHFASHGFRGDSFLNDFESIYGTLNEKQKYTLPTYNDAQFSNNGKELEAKVTAVLILASRSNKFHKLDLKAFLSRFVQSLQRGQTTVDAMASQSDSMNVPSFLENTRIPFLGFPSVEWPEEVLQKLPVFLGTIRRVPDSRKFDILGEIVVNGKKETAFSVEVKDYQQSFGDTLLKETFQKRPADSPIHLIVVKSIVSKYKTSVNQPTAKRRKLNSKSKNLDYDSYVQQHLETLGNTFICRYENGGYHPINGIENYCRFHSPCSNGCAFTSAIVVVPLNQ</sequence>
<organism evidence="2 3">
    <name type="scientific">Boothiomyces macroporosus</name>
    <dbReference type="NCBI Taxonomy" id="261099"/>
    <lineage>
        <taxon>Eukaryota</taxon>
        <taxon>Fungi</taxon>
        <taxon>Fungi incertae sedis</taxon>
        <taxon>Chytridiomycota</taxon>
        <taxon>Chytridiomycota incertae sedis</taxon>
        <taxon>Chytridiomycetes</taxon>
        <taxon>Rhizophydiales</taxon>
        <taxon>Terramycetaceae</taxon>
        <taxon>Boothiomyces</taxon>
    </lineage>
</organism>
<accession>A0AAD5UC09</accession>
<keyword evidence="3" id="KW-1185">Reference proteome</keyword>
<feature type="compositionally biased region" description="Basic and acidic residues" evidence="1">
    <location>
        <begin position="162"/>
        <end position="174"/>
    </location>
</feature>
<feature type="region of interest" description="Disordered" evidence="1">
    <location>
        <begin position="160"/>
        <end position="183"/>
    </location>
</feature>
<reference evidence="2" key="1">
    <citation type="submission" date="2020-05" db="EMBL/GenBank/DDBJ databases">
        <title>Phylogenomic resolution of chytrid fungi.</title>
        <authorList>
            <person name="Stajich J.E."/>
            <person name="Amses K."/>
            <person name="Simmons R."/>
            <person name="Seto K."/>
            <person name="Myers J."/>
            <person name="Bonds A."/>
            <person name="Quandt C.A."/>
            <person name="Barry K."/>
            <person name="Liu P."/>
            <person name="Grigoriev I."/>
            <person name="Longcore J.E."/>
            <person name="James T.Y."/>
        </authorList>
    </citation>
    <scope>NUCLEOTIDE SEQUENCE</scope>
    <source>
        <strain evidence="2">PLAUS21</strain>
    </source>
</reference>
<evidence type="ECO:0000313" key="2">
    <source>
        <dbReference type="EMBL" id="KAJ3250355.1"/>
    </source>
</evidence>
<protein>
    <submittedName>
        <fullName evidence="2">Uncharacterized protein</fullName>
    </submittedName>
</protein>